<protein>
    <submittedName>
        <fullName evidence="1">Uncharacterized protein</fullName>
    </submittedName>
</protein>
<dbReference type="AlphaFoldDB" id="A0A6C0TXU2"/>
<evidence type="ECO:0000313" key="2">
    <source>
        <dbReference type="Proteomes" id="UP000477680"/>
    </source>
</evidence>
<dbReference type="EMBL" id="CP048711">
    <property type="protein sequence ID" value="QIB64650.1"/>
    <property type="molecule type" value="Genomic_DNA"/>
</dbReference>
<organism evidence="1 2">
    <name type="scientific">Kineobactrum salinum</name>
    <dbReference type="NCBI Taxonomy" id="2708301"/>
    <lineage>
        <taxon>Bacteria</taxon>
        <taxon>Pseudomonadati</taxon>
        <taxon>Pseudomonadota</taxon>
        <taxon>Gammaproteobacteria</taxon>
        <taxon>Cellvibrionales</taxon>
        <taxon>Halieaceae</taxon>
        <taxon>Kineobactrum</taxon>
    </lineage>
</organism>
<gene>
    <name evidence="1" type="ORF">G3T16_03800</name>
</gene>
<evidence type="ECO:0000313" key="1">
    <source>
        <dbReference type="EMBL" id="QIB64650.1"/>
    </source>
</evidence>
<keyword evidence="2" id="KW-1185">Reference proteome</keyword>
<dbReference type="Proteomes" id="UP000477680">
    <property type="component" value="Chromosome"/>
</dbReference>
<sequence>MNAIAQPAAIALYQALCPQQLAALELDGWRSIQPGRSGEKYCLLKLEQRYAEMIARQWLVPRYGAGYVVQLILPRSRICQYQLETVAYEEHLEYRVPGCQLDSLGPALTTEARLVSAFRVQHGYSVAPGGRPLAGLMG</sequence>
<name>A0A6C0TXU2_9GAMM</name>
<accession>A0A6C0TXU2</accession>
<proteinExistence type="predicted"/>
<dbReference type="RefSeq" id="WP_163493900.1">
    <property type="nucleotide sequence ID" value="NZ_CP048711.1"/>
</dbReference>
<dbReference type="KEGG" id="kim:G3T16_03800"/>
<reference evidence="1 2" key="1">
    <citation type="submission" date="2020-02" db="EMBL/GenBank/DDBJ databases">
        <title>Genome sequencing for Kineobactrum sp. M2.</title>
        <authorList>
            <person name="Park S.-J."/>
        </authorList>
    </citation>
    <scope>NUCLEOTIDE SEQUENCE [LARGE SCALE GENOMIC DNA]</scope>
    <source>
        <strain evidence="1 2">M2</strain>
    </source>
</reference>